<organism evidence="1">
    <name type="scientific">Medicago truncatula</name>
    <name type="common">Barrel medic</name>
    <name type="synonym">Medicago tribuloides</name>
    <dbReference type="NCBI Taxonomy" id="3880"/>
    <lineage>
        <taxon>Eukaryota</taxon>
        <taxon>Viridiplantae</taxon>
        <taxon>Streptophyta</taxon>
        <taxon>Embryophyta</taxon>
        <taxon>Tracheophyta</taxon>
        <taxon>Spermatophyta</taxon>
        <taxon>Magnoliopsida</taxon>
        <taxon>eudicotyledons</taxon>
        <taxon>Gunneridae</taxon>
        <taxon>Pentapetalae</taxon>
        <taxon>rosids</taxon>
        <taxon>fabids</taxon>
        <taxon>Fabales</taxon>
        <taxon>Fabaceae</taxon>
        <taxon>Papilionoideae</taxon>
        <taxon>50 kb inversion clade</taxon>
        <taxon>NPAAA clade</taxon>
        <taxon>Hologalegina</taxon>
        <taxon>IRL clade</taxon>
        <taxon>Trifolieae</taxon>
        <taxon>Medicago</taxon>
    </lineage>
</organism>
<reference evidence="1" key="2">
    <citation type="submission" date="2007-03" db="EMBL/GenBank/DDBJ databases">
        <authorList>
            <consortium name="The International Medicago Genome Annotation Group"/>
        </authorList>
    </citation>
    <scope>NUCLEOTIDE SEQUENCE</scope>
</reference>
<name>Q2HRQ0_MEDTR</name>
<evidence type="ECO:0000313" key="1">
    <source>
        <dbReference type="EMBL" id="ABD33223.1"/>
    </source>
</evidence>
<reference evidence="1" key="1">
    <citation type="submission" date="2005-04" db="EMBL/GenBank/DDBJ databases">
        <authorList>
            <person name="Town C.D."/>
        </authorList>
    </citation>
    <scope>NUCLEOTIDE SEQUENCE</scope>
</reference>
<accession>Q2HRQ0</accession>
<proteinExistence type="predicted"/>
<sequence>MLKLARVRESEVSLRNTCNDPRGTPTLDPEWKV</sequence>
<dbReference type="EMBL" id="AC158464">
    <property type="protein sequence ID" value="ABD33223.1"/>
    <property type="molecule type" value="Genomic_DNA"/>
</dbReference>
<protein>
    <submittedName>
        <fullName evidence="1">Uncharacterized protein</fullName>
    </submittedName>
</protein>
<dbReference type="AlphaFoldDB" id="Q2HRQ0"/>
<gene>
    <name evidence="1" type="ORF">MtrDRAFT_AC158464g7v2</name>
</gene>